<dbReference type="InterPro" id="IPR013325">
    <property type="entry name" value="RNA_pol_sigma_r2"/>
</dbReference>
<dbReference type="Pfam" id="PF04542">
    <property type="entry name" value="Sigma70_r2"/>
    <property type="match status" value="1"/>
</dbReference>
<reference evidence="8" key="1">
    <citation type="submission" date="2023-07" db="EMBL/GenBank/DDBJ databases">
        <title>Structural and functional analysis of rice phyllospheric bacteria for their antimicrobial properties and defense elicitation against blast disease.</title>
        <authorList>
            <person name="Sahu K.P."/>
            <person name="Asharani P."/>
            <person name="Kumar M."/>
            <person name="Reddy B."/>
            <person name="Kumar A."/>
        </authorList>
    </citation>
    <scope>NUCLEOTIDE SEQUENCE [LARGE SCALE GENOMIC DNA]</scope>
    <source>
        <strain evidence="8">OsEp_Plm_30P10</strain>
    </source>
</reference>
<feature type="domain" description="RNA polymerase sigma-70 region 2" evidence="5">
    <location>
        <begin position="27"/>
        <end position="92"/>
    </location>
</feature>
<dbReference type="InterPro" id="IPR036388">
    <property type="entry name" value="WH-like_DNA-bd_sf"/>
</dbReference>
<evidence type="ECO:0000256" key="1">
    <source>
        <dbReference type="ARBA" id="ARBA00010641"/>
    </source>
</evidence>
<dbReference type="SUPFAM" id="SSF88946">
    <property type="entry name" value="Sigma2 domain of RNA polymerase sigma factors"/>
    <property type="match status" value="1"/>
</dbReference>
<evidence type="ECO:0000256" key="2">
    <source>
        <dbReference type="ARBA" id="ARBA00023015"/>
    </source>
</evidence>
<keyword evidence="3" id="KW-0731">Sigma factor</keyword>
<dbReference type="CDD" id="cd06171">
    <property type="entry name" value="Sigma70_r4"/>
    <property type="match status" value="1"/>
</dbReference>
<evidence type="ECO:0000313" key="8">
    <source>
        <dbReference type="Proteomes" id="UP001288620"/>
    </source>
</evidence>
<dbReference type="Gene3D" id="1.10.10.10">
    <property type="entry name" value="Winged helix-like DNA-binding domain superfamily/Winged helix DNA-binding domain"/>
    <property type="match status" value="1"/>
</dbReference>
<evidence type="ECO:0000259" key="6">
    <source>
        <dbReference type="Pfam" id="PF08281"/>
    </source>
</evidence>
<dbReference type="Pfam" id="PF08281">
    <property type="entry name" value="Sigma70_r4_2"/>
    <property type="match status" value="1"/>
</dbReference>
<keyword evidence="8" id="KW-1185">Reference proteome</keyword>
<evidence type="ECO:0000256" key="4">
    <source>
        <dbReference type="ARBA" id="ARBA00023163"/>
    </source>
</evidence>
<dbReference type="InterPro" id="IPR013324">
    <property type="entry name" value="RNA_pol_sigma_r3/r4-like"/>
</dbReference>
<protein>
    <submittedName>
        <fullName evidence="7">Sigma-70 family RNA polymerase sigma factor</fullName>
    </submittedName>
</protein>
<dbReference type="NCBIfam" id="TIGR02937">
    <property type="entry name" value="sigma70-ECF"/>
    <property type="match status" value="1"/>
</dbReference>
<dbReference type="InterPro" id="IPR013249">
    <property type="entry name" value="RNA_pol_sigma70_r4_t2"/>
</dbReference>
<dbReference type="Gene3D" id="1.10.1740.10">
    <property type="match status" value="1"/>
</dbReference>
<dbReference type="RefSeq" id="WP_322543027.1">
    <property type="nucleotide sequence ID" value="NZ_JAOBTT010000001.1"/>
</dbReference>
<sequence>MDASQAAQLTTLLKAVATGDRLAFERLYRLSSPHLFAVALRMLRHRAWAEEVLHDSFIALWHHAASYNDALSSPMTWMTHIVRNRCIDWLRNGAVRQSLAEETYRDDEAELLPAPRAFAPDDKQVAKLHHCLRHLSSEQRQSITLAYFQGFSHSDIASWLQQPVGSVKSWIRRGLDHLRECVGL</sequence>
<dbReference type="InterPro" id="IPR007627">
    <property type="entry name" value="RNA_pol_sigma70_r2"/>
</dbReference>
<evidence type="ECO:0000256" key="3">
    <source>
        <dbReference type="ARBA" id="ARBA00023082"/>
    </source>
</evidence>
<dbReference type="EMBL" id="JAOBTT010000001">
    <property type="protein sequence ID" value="MDZ7279144.1"/>
    <property type="molecule type" value="Genomic_DNA"/>
</dbReference>
<dbReference type="Proteomes" id="UP001288620">
    <property type="component" value="Unassembled WGS sequence"/>
</dbReference>
<dbReference type="SUPFAM" id="SSF88659">
    <property type="entry name" value="Sigma3 and sigma4 domains of RNA polymerase sigma factors"/>
    <property type="match status" value="1"/>
</dbReference>
<feature type="domain" description="RNA polymerase sigma factor 70 region 4 type 2" evidence="6">
    <location>
        <begin position="127"/>
        <end position="178"/>
    </location>
</feature>
<comment type="similarity">
    <text evidence="1">Belongs to the sigma-70 factor family. ECF subfamily.</text>
</comment>
<evidence type="ECO:0000313" key="7">
    <source>
        <dbReference type="EMBL" id="MDZ7279144.1"/>
    </source>
</evidence>
<accession>A0ABU5LGT2</accession>
<proteinExistence type="inferred from homology"/>
<dbReference type="PANTHER" id="PTHR43133">
    <property type="entry name" value="RNA POLYMERASE ECF-TYPE SIGMA FACTO"/>
    <property type="match status" value="1"/>
</dbReference>
<gene>
    <name evidence="7" type="ORF">N4G40_12835</name>
</gene>
<organism evidence="7 8">
    <name type="scientific">Pantoea eucrina</name>
    <dbReference type="NCBI Taxonomy" id="472693"/>
    <lineage>
        <taxon>Bacteria</taxon>
        <taxon>Pseudomonadati</taxon>
        <taxon>Pseudomonadota</taxon>
        <taxon>Gammaproteobacteria</taxon>
        <taxon>Enterobacterales</taxon>
        <taxon>Erwiniaceae</taxon>
        <taxon>Pantoea</taxon>
    </lineage>
</organism>
<dbReference type="InterPro" id="IPR039425">
    <property type="entry name" value="RNA_pol_sigma-70-like"/>
</dbReference>
<dbReference type="InterPro" id="IPR014284">
    <property type="entry name" value="RNA_pol_sigma-70_dom"/>
</dbReference>
<keyword evidence="4" id="KW-0804">Transcription</keyword>
<comment type="caution">
    <text evidence="7">The sequence shown here is derived from an EMBL/GenBank/DDBJ whole genome shotgun (WGS) entry which is preliminary data.</text>
</comment>
<dbReference type="PANTHER" id="PTHR43133:SF62">
    <property type="entry name" value="RNA POLYMERASE SIGMA FACTOR SIGZ"/>
    <property type="match status" value="1"/>
</dbReference>
<evidence type="ECO:0000259" key="5">
    <source>
        <dbReference type="Pfam" id="PF04542"/>
    </source>
</evidence>
<keyword evidence="2" id="KW-0805">Transcription regulation</keyword>
<name>A0ABU5LGT2_9GAMM</name>